<evidence type="ECO:0000256" key="3">
    <source>
        <dbReference type="ARBA" id="ARBA00022927"/>
    </source>
</evidence>
<comment type="caution">
    <text evidence="11">The sequence shown here is derived from an EMBL/GenBank/DDBJ whole genome shotgun (WGS) entry which is preliminary data.</text>
</comment>
<dbReference type="InterPro" id="IPR027027">
    <property type="entry name" value="GOSR2/Membrin/Bos1"/>
</dbReference>
<evidence type="ECO:0000313" key="11">
    <source>
        <dbReference type="EMBL" id="KAF2073089.1"/>
    </source>
</evidence>
<dbReference type="GO" id="GO:0005484">
    <property type="term" value="F:SNAP receptor activity"/>
    <property type="evidence" value="ECO:0007669"/>
    <property type="project" value="InterPro"/>
</dbReference>
<evidence type="ECO:0000313" key="12">
    <source>
        <dbReference type="Proteomes" id="UP000695562"/>
    </source>
</evidence>
<dbReference type="InterPro" id="IPR044766">
    <property type="entry name" value="NPSN/SNAP25-like_N_SNARE"/>
</dbReference>
<keyword evidence="5 8" id="KW-0175">Coiled coil</keyword>
<dbReference type="OrthoDB" id="19261at2759"/>
<dbReference type="PANTHER" id="PTHR21230">
    <property type="entry name" value="VESICLE TRANSPORT V-SNARE PROTEIN VTI1-RELATED"/>
    <property type="match status" value="1"/>
</dbReference>
<sequence>MDLSEYEADFESIANEIDAGVRDLNRNKKAFDVRQKAELLRNRLQRARQILKSYRIDFRELPKAEQTNYQAKATTYEERLKTLENDLNWAEKQSENGGLGAPQAQSSVQGDYEQTMAQAKAIQKKDIDAVTRIAAEVDIINQTGTATLEEMAVQDEQLKRIEKGMNEVDSNLKLATRQMRAFARKMATDKIIMGLVLLIVIAIIFVIVYSIVKPKSNPTVRNQIIQDK</sequence>
<feature type="domain" description="T-SNARE coiled-coil homology" evidence="10">
    <location>
        <begin position="120"/>
        <end position="182"/>
    </location>
</feature>
<evidence type="ECO:0000256" key="1">
    <source>
        <dbReference type="ARBA" id="ARBA00022448"/>
    </source>
</evidence>
<accession>A0A8J4PW41</accession>
<dbReference type="GO" id="GO:0006906">
    <property type="term" value="P:vesicle fusion"/>
    <property type="evidence" value="ECO:0007669"/>
    <property type="project" value="TreeGrafter"/>
</dbReference>
<comment type="subcellular location">
    <subcellularLocation>
        <location evidence="7">Endomembrane system</location>
        <topology evidence="7">Single-pass type IV membrane protein</topology>
    </subcellularLocation>
</comment>
<dbReference type="AlphaFoldDB" id="A0A8J4PW41"/>
<organism evidence="11 12">
    <name type="scientific">Polysphondylium violaceum</name>
    <dbReference type="NCBI Taxonomy" id="133409"/>
    <lineage>
        <taxon>Eukaryota</taxon>
        <taxon>Amoebozoa</taxon>
        <taxon>Evosea</taxon>
        <taxon>Eumycetozoa</taxon>
        <taxon>Dictyostelia</taxon>
        <taxon>Dictyosteliales</taxon>
        <taxon>Dictyosteliaceae</taxon>
        <taxon>Polysphondylium</taxon>
    </lineage>
</organism>
<protein>
    <recommendedName>
        <fullName evidence="10">t-SNARE coiled-coil homology domain-containing protein</fullName>
    </recommendedName>
</protein>
<dbReference type="InterPro" id="IPR038407">
    <property type="entry name" value="v-SNARE_N_sf"/>
</dbReference>
<dbReference type="PROSITE" id="PS50192">
    <property type="entry name" value="T_SNARE"/>
    <property type="match status" value="1"/>
</dbReference>
<dbReference type="GO" id="GO:0005794">
    <property type="term" value="C:Golgi apparatus"/>
    <property type="evidence" value="ECO:0007669"/>
    <property type="project" value="InterPro"/>
</dbReference>
<feature type="transmembrane region" description="Helical" evidence="9">
    <location>
        <begin position="191"/>
        <end position="212"/>
    </location>
</feature>
<evidence type="ECO:0000256" key="9">
    <source>
        <dbReference type="SAM" id="Phobius"/>
    </source>
</evidence>
<evidence type="ECO:0000256" key="7">
    <source>
        <dbReference type="ARBA" id="ARBA00046280"/>
    </source>
</evidence>
<dbReference type="GO" id="GO:0006886">
    <property type="term" value="P:intracellular protein transport"/>
    <property type="evidence" value="ECO:0007669"/>
    <property type="project" value="InterPro"/>
</dbReference>
<dbReference type="CDD" id="cd15861">
    <property type="entry name" value="SNARE_SNAP25N_23N_29N_SEC9N"/>
    <property type="match status" value="1"/>
</dbReference>
<dbReference type="SUPFAM" id="SSF58038">
    <property type="entry name" value="SNARE fusion complex"/>
    <property type="match status" value="1"/>
</dbReference>
<dbReference type="InterPro" id="IPR007705">
    <property type="entry name" value="Vesicle_trsprt_v-SNARE_N"/>
</dbReference>
<evidence type="ECO:0000256" key="8">
    <source>
        <dbReference type="SAM" id="Coils"/>
    </source>
</evidence>
<keyword evidence="1" id="KW-0813">Transport</keyword>
<feature type="coiled-coil region" evidence="8">
    <location>
        <begin position="37"/>
        <end position="93"/>
    </location>
</feature>
<evidence type="ECO:0000256" key="5">
    <source>
        <dbReference type="ARBA" id="ARBA00023054"/>
    </source>
</evidence>
<dbReference type="Pfam" id="PF05008">
    <property type="entry name" value="V-SNARE"/>
    <property type="match status" value="1"/>
</dbReference>
<proteinExistence type="predicted"/>
<dbReference type="Gene3D" id="1.20.58.400">
    <property type="entry name" value="t-snare proteins"/>
    <property type="match status" value="1"/>
</dbReference>
<keyword evidence="6 9" id="KW-0472">Membrane</keyword>
<reference evidence="11" key="1">
    <citation type="submission" date="2020-01" db="EMBL/GenBank/DDBJ databases">
        <title>Development of genomics and gene disruption for Polysphondylium violaceum indicates a role for the polyketide synthase stlB in stalk morphogenesis.</title>
        <authorList>
            <person name="Narita B."/>
            <person name="Kawabe Y."/>
            <person name="Kin K."/>
            <person name="Saito T."/>
            <person name="Gibbs R."/>
            <person name="Kuspa A."/>
            <person name="Muzny D."/>
            <person name="Queller D."/>
            <person name="Richards S."/>
            <person name="Strassman J."/>
            <person name="Sucgang R."/>
            <person name="Worley K."/>
            <person name="Schaap P."/>
        </authorList>
    </citation>
    <scope>NUCLEOTIDE SEQUENCE</scope>
    <source>
        <strain evidence="11">QSvi11</strain>
    </source>
</reference>
<keyword evidence="12" id="KW-1185">Reference proteome</keyword>
<dbReference type="GO" id="GO:0012507">
    <property type="term" value="C:ER to Golgi transport vesicle membrane"/>
    <property type="evidence" value="ECO:0007669"/>
    <property type="project" value="TreeGrafter"/>
</dbReference>
<gene>
    <name evidence="11" type="ORF">CYY_005613</name>
</gene>
<keyword evidence="4 9" id="KW-1133">Transmembrane helix</keyword>
<dbReference type="PIRSF" id="PIRSF028865">
    <property type="entry name" value="Membrin-2"/>
    <property type="match status" value="1"/>
</dbReference>
<evidence type="ECO:0000256" key="6">
    <source>
        <dbReference type="ARBA" id="ARBA00023136"/>
    </source>
</evidence>
<dbReference type="Gene3D" id="1.20.5.110">
    <property type="match status" value="1"/>
</dbReference>
<name>A0A8J4PW41_9MYCE</name>
<dbReference type="GO" id="GO:0031201">
    <property type="term" value="C:SNARE complex"/>
    <property type="evidence" value="ECO:0007669"/>
    <property type="project" value="InterPro"/>
</dbReference>
<dbReference type="EMBL" id="AJWJ01000228">
    <property type="protein sequence ID" value="KAF2073089.1"/>
    <property type="molecule type" value="Genomic_DNA"/>
</dbReference>
<keyword evidence="3" id="KW-0653">Protein transport</keyword>
<dbReference type="InterPro" id="IPR000727">
    <property type="entry name" value="T_SNARE_dom"/>
</dbReference>
<dbReference type="Proteomes" id="UP000695562">
    <property type="component" value="Unassembled WGS sequence"/>
</dbReference>
<evidence type="ECO:0000256" key="2">
    <source>
        <dbReference type="ARBA" id="ARBA00022692"/>
    </source>
</evidence>
<dbReference type="PANTHER" id="PTHR21230:SF79">
    <property type="entry name" value="T-SNARE COILED-COIL HOMOLOGY DOMAIN-CONTAINING PROTEIN"/>
    <property type="match status" value="1"/>
</dbReference>
<evidence type="ECO:0000259" key="10">
    <source>
        <dbReference type="PROSITE" id="PS50192"/>
    </source>
</evidence>
<dbReference type="GO" id="GO:0000149">
    <property type="term" value="F:SNARE binding"/>
    <property type="evidence" value="ECO:0007669"/>
    <property type="project" value="TreeGrafter"/>
</dbReference>
<evidence type="ECO:0000256" key="4">
    <source>
        <dbReference type="ARBA" id="ARBA00022989"/>
    </source>
</evidence>
<dbReference type="GO" id="GO:0031902">
    <property type="term" value="C:late endosome membrane"/>
    <property type="evidence" value="ECO:0007669"/>
    <property type="project" value="TreeGrafter"/>
</dbReference>
<dbReference type="GO" id="GO:0005789">
    <property type="term" value="C:endoplasmic reticulum membrane"/>
    <property type="evidence" value="ECO:0007669"/>
    <property type="project" value="TreeGrafter"/>
</dbReference>
<keyword evidence="2 9" id="KW-0812">Transmembrane</keyword>